<name>A0A5B0SIF6_PUCGR</name>
<sequence length="78" mass="8193">MCERSSTAWGSMTRKSSPSSAPMPSADVTQTAPASKAPGHSPPPRSPTTTIDCSLTRNGSLVNGPGRPNTRTRRLRVS</sequence>
<gene>
    <name evidence="2" type="ORF">PGTUg99_021896</name>
</gene>
<feature type="region of interest" description="Disordered" evidence="1">
    <location>
        <begin position="1"/>
        <end position="78"/>
    </location>
</feature>
<protein>
    <submittedName>
        <fullName evidence="2">Uncharacterized protein</fullName>
    </submittedName>
</protein>
<feature type="compositionally biased region" description="Low complexity" evidence="1">
    <location>
        <begin position="16"/>
        <end position="26"/>
    </location>
</feature>
<reference evidence="2 3" key="1">
    <citation type="submission" date="2019-05" db="EMBL/GenBank/DDBJ databases">
        <title>Emergence of the Ug99 lineage of the wheat stem rust pathogen through somatic hybridization.</title>
        <authorList>
            <person name="Li F."/>
            <person name="Upadhyaya N.M."/>
            <person name="Sperschneider J."/>
            <person name="Matny O."/>
            <person name="Nguyen-Phuc H."/>
            <person name="Mago R."/>
            <person name="Raley C."/>
            <person name="Miller M.E."/>
            <person name="Silverstein K.A.T."/>
            <person name="Henningsen E."/>
            <person name="Hirsch C.D."/>
            <person name="Visser B."/>
            <person name="Pretorius Z.A."/>
            <person name="Steffenson B.J."/>
            <person name="Schwessinger B."/>
            <person name="Dodds P.N."/>
            <person name="Figueroa M."/>
        </authorList>
    </citation>
    <scope>NUCLEOTIDE SEQUENCE [LARGE SCALE GENOMIC DNA]</scope>
    <source>
        <strain evidence="2 3">Ug99</strain>
    </source>
</reference>
<dbReference type="Proteomes" id="UP000325313">
    <property type="component" value="Unassembled WGS sequence"/>
</dbReference>
<feature type="compositionally biased region" description="Polar residues" evidence="1">
    <location>
        <begin position="1"/>
        <end position="15"/>
    </location>
</feature>
<evidence type="ECO:0000313" key="2">
    <source>
        <dbReference type="EMBL" id="KAA1137662.1"/>
    </source>
</evidence>
<accession>A0A5B0SIF6</accession>
<dbReference type="EMBL" id="VDEP01000006">
    <property type="protein sequence ID" value="KAA1137662.1"/>
    <property type="molecule type" value="Genomic_DNA"/>
</dbReference>
<comment type="caution">
    <text evidence="2">The sequence shown here is derived from an EMBL/GenBank/DDBJ whole genome shotgun (WGS) entry which is preliminary data.</text>
</comment>
<evidence type="ECO:0000256" key="1">
    <source>
        <dbReference type="SAM" id="MobiDB-lite"/>
    </source>
</evidence>
<dbReference type="AlphaFoldDB" id="A0A5B0SIF6"/>
<feature type="compositionally biased region" description="Polar residues" evidence="1">
    <location>
        <begin position="47"/>
        <end position="61"/>
    </location>
</feature>
<evidence type="ECO:0000313" key="3">
    <source>
        <dbReference type="Proteomes" id="UP000325313"/>
    </source>
</evidence>
<proteinExistence type="predicted"/>
<organism evidence="2 3">
    <name type="scientific">Puccinia graminis f. sp. tritici</name>
    <dbReference type="NCBI Taxonomy" id="56615"/>
    <lineage>
        <taxon>Eukaryota</taxon>
        <taxon>Fungi</taxon>
        <taxon>Dikarya</taxon>
        <taxon>Basidiomycota</taxon>
        <taxon>Pucciniomycotina</taxon>
        <taxon>Pucciniomycetes</taxon>
        <taxon>Pucciniales</taxon>
        <taxon>Pucciniaceae</taxon>
        <taxon>Puccinia</taxon>
    </lineage>
</organism>